<reference evidence="3" key="1">
    <citation type="submission" date="2016-10" db="EMBL/GenBank/DDBJ databases">
        <authorList>
            <person name="Varghese N."/>
            <person name="Submissions S."/>
        </authorList>
    </citation>
    <scope>NUCLEOTIDE SEQUENCE [LARGE SCALE GENOMIC DNA]</scope>
    <source>
        <strain evidence="3">CDM_6</strain>
    </source>
</reference>
<protein>
    <submittedName>
        <fullName evidence="2">Uncharacterized protein</fullName>
    </submittedName>
</protein>
<dbReference type="EMBL" id="FOIC01000026">
    <property type="protein sequence ID" value="SEU00768.1"/>
    <property type="molecule type" value="Genomic_DNA"/>
</dbReference>
<keyword evidence="3" id="KW-1185">Reference proteome</keyword>
<proteinExistence type="predicted"/>
<name>A0A1I0IU00_9EURY</name>
<evidence type="ECO:0000313" key="3">
    <source>
        <dbReference type="Proteomes" id="UP000199320"/>
    </source>
</evidence>
<organism evidence="2 3">
    <name type="scientific">Natrinema hispanicum</name>
    <dbReference type="NCBI Taxonomy" id="392421"/>
    <lineage>
        <taxon>Archaea</taxon>
        <taxon>Methanobacteriati</taxon>
        <taxon>Methanobacteriota</taxon>
        <taxon>Stenosarchaea group</taxon>
        <taxon>Halobacteria</taxon>
        <taxon>Halobacteriales</taxon>
        <taxon>Natrialbaceae</taxon>
        <taxon>Natrinema</taxon>
    </lineage>
</organism>
<gene>
    <name evidence="2" type="ORF">SAMN04488694_1267</name>
</gene>
<evidence type="ECO:0000313" key="2">
    <source>
        <dbReference type="EMBL" id="SEU00768.1"/>
    </source>
</evidence>
<dbReference type="PROSITE" id="PS51257">
    <property type="entry name" value="PROKAR_LIPOPROTEIN"/>
    <property type="match status" value="1"/>
</dbReference>
<dbReference type="AlphaFoldDB" id="A0A1I0IU00"/>
<sequence>MDNISRRVYVSSVACSAILSGCMGGNDQEEGQQSDQQPVSTDIEDRREPQKASIEIVETDFLLGDSVTAPPDGQIPWITAEVENTTSVAHGWVRTEIRLYDSDDTILESREGYVDYIPANTLWKDYIRYYTETPDRLNRIETRIVDSDPTVDGRVIEDATVISSDMTVDPEGGVDLAVEVDLNGIEPNAVTVIGLFYDDQGRFRGTVSDVDTNPSETVAVSAGTISIRTPPNLETQQVTSHDVVVLDGGV</sequence>
<dbReference type="Proteomes" id="UP000199320">
    <property type="component" value="Unassembled WGS sequence"/>
</dbReference>
<evidence type="ECO:0000256" key="1">
    <source>
        <dbReference type="SAM" id="MobiDB-lite"/>
    </source>
</evidence>
<accession>A0A1I0IU00</accession>
<feature type="region of interest" description="Disordered" evidence="1">
    <location>
        <begin position="26"/>
        <end position="50"/>
    </location>
</feature>